<evidence type="ECO:0000313" key="3">
    <source>
        <dbReference type="Proteomes" id="UP000199226"/>
    </source>
</evidence>
<keyword evidence="1" id="KW-0175">Coiled coil</keyword>
<feature type="coiled-coil region" evidence="1">
    <location>
        <begin position="32"/>
        <end position="66"/>
    </location>
</feature>
<evidence type="ECO:0000313" key="2">
    <source>
        <dbReference type="EMBL" id="SDM91286.1"/>
    </source>
</evidence>
<gene>
    <name evidence="2" type="ORF">SAMN05421813_12841</name>
</gene>
<reference evidence="3" key="1">
    <citation type="submission" date="2016-10" db="EMBL/GenBank/DDBJ databases">
        <authorList>
            <person name="Varghese N."/>
            <person name="Submissions S."/>
        </authorList>
    </citation>
    <scope>NUCLEOTIDE SEQUENCE [LARGE SCALE GENOMIC DNA]</scope>
    <source>
        <strain evidence="3">DSM 24536</strain>
    </source>
</reference>
<evidence type="ECO:0000256" key="1">
    <source>
        <dbReference type="SAM" id="Coils"/>
    </source>
</evidence>
<sequence>MKTFIYISIALTILYLIAREYFAYKAKLAEKITEEQRIRDEEQFKLDELEQERIMAGRNIDELYAELDAKELEDLTDNERKVLLAITLWYEGNRRLMNEENPYCSRKTTKPDAIEGERNVDEILNGRHISIRRTE</sequence>
<name>A0A1G9X497_9SPHI</name>
<dbReference type="AlphaFoldDB" id="A0A1G9X497"/>
<proteinExistence type="predicted"/>
<dbReference type="STRING" id="990371.SAMN05421813_12841"/>
<organism evidence="2 3">
    <name type="scientific">Daejeonella rubra</name>
    <dbReference type="NCBI Taxonomy" id="990371"/>
    <lineage>
        <taxon>Bacteria</taxon>
        <taxon>Pseudomonadati</taxon>
        <taxon>Bacteroidota</taxon>
        <taxon>Sphingobacteriia</taxon>
        <taxon>Sphingobacteriales</taxon>
        <taxon>Sphingobacteriaceae</taxon>
        <taxon>Daejeonella</taxon>
    </lineage>
</organism>
<protein>
    <submittedName>
        <fullName evidence="2">Uncharacterized protein</fullName>
    </submittedName>
</protein>
<dbReference type="EMBL" id="FNHH01000028">
    <property type="protein sequence ID" value="SDM91286.1"/>
    <property type="molecule type" value="Genomic_DNA"/>
</dbReference>
<dbReference type="Proteomes" id="UP000199226">
    <property type="component" value="Unassembled WGS sequence"/>
</dbReference>
<accession>A0A1G9X497</accession>
<dbReference type="RefSeq" id="WP_090706369.1">
    <property type="nucleotide sequence ID" value="NZ_FNHH01000028.1"/>
</dbReference>
<keyword evidence="3" id="KW-1185">Reference proteome</keyword>